<accession>X5EKE8</accession>
<dbReference type="PATRIC" id="fig|487.517.peg.1855"/>
<proteinExistence type="predicted"/>
<dbReference type="Proteomes" id="UP000023582">
    <property type="component" value="Chromosome"/>
</dbReference>
<protein>
    <submittedName>
        <fullName evidence="2">Uncharacterized protein</fullName>
    </submittedName>
</protein>
<feature type="compositionally biased region" description="Polar residues" evidence="1">
    <location>
        <begin position="16"/>
        <end position="39"/>
    </location>
</feature>
<organism evidence="2 3">
    <name type="scientific">Neisseria meningitidis</name>
    <dbReference type="NCBI Taxonomy" id="487"/>
    <lineage>
        <taxon>Bacteria</taxon>
        <taxon>Pseudomonadati</taxon>
        <taxon>Pseudomonadota</taxon>
        <taxon>Betaproteobacteria</taxon>
        <taxon>Neisseriales</taxon>
        <taxon>Neisseriaceae</taxon>
        <taxon>Neisseria</taxon>
    </lineage>
</organism>
<evidence type="ECO:0000313" key="3">
    <source>
        <dbReference type="Proteomes" id="UP000023582"/>
    </source>
</evidence>
<evidence type="ECO:0000256" key="1">
    <source>
        <dbReference type="SAM" id="MobiDB-lite"/>
    </source>
</evidence>
<evidence type="ECO:0000313" key="2">
    <source>
        <dbReference type="EMBL" id="AHW76150.1"/>
    </source>
</evidence>
<dbReference type="KEGG" id="nmx:NMA510612_1867"/>
<reference evidence="2 3" key="1">
    <citation type="journal article" date="2014" name="Genome Announc.">
        <title>Complete Genome Sequence of Neisseria meningitidis Serogroup A Strain NMA510612, Isolated from a Patient with Bacterial Meningitis in China.</title>
        <authorList>
            <person name="Zhang Y."/>
            <person name="Yang J."/>
            <person name="Xu L."/>
            <person name="Zhu Y."/>
            <person name="Liu B."/>
            <person name="Shao Z."/>
            <person name="Zhang X."/>
            <person name="Jin Q."/>
        </authorList>
    </citation>
    <scope>NUCLEOTIDE SEQUENCE [LARGE SCALE GENOMIC DNA]</scope>
    <source>
        <strain evidence="3">NMA510612</strain>
    </source>
</reference>
<sequence length="59" mass="6658">MLRAIWKHRLNFKMPSENSGDVRQASLPQNARTAQSQRSAQRKGRQQAGSDAKKRNPAP</sequence>
<dbReference type="AlphaFoldDB" id="X5EKE8"/>
<reference evidence="3" key="2">
    <citation type="submission" date="2014-02" db="EMBL/GenBank/DDBJ databases">
        <title>Complete Genome Sequence of Neisseria meningitides, serogroup A strain 510612.</title>
        <authorList>
            <person name="Zhang X."/>
            <person name="Zhang Y."/>
            <person name="Yang J."/>
            <person name="Zhu Y."/>
            <person name="Jin Q."/>
        </authorList>
    </citation>
    <scope>NUCLEOTIDE SEQUENCE</scope>
    <source>
        <strain evidence="3">NMA510612</strain>
    </source>
</reference>
<dbReference type="EMBL" id="CP007524">
    <property type="protein sequence ID" value="AHW76150.1"/>
    <property type="molecule type" value="Genomic_DNA"/>
</dbReference>
<gene>
    <name evidence="2" type="ORF">NMA510612_1867</name>
</gene>
<feature type="region of interest" description="Disordered" evidence="1">
    <location>
        <begin position="13"/>
        <end position="59"/>
    </location>
</feature>
<name>X5EKE8_NEIME</name>